<comment type="similarity">
    <text evidence="1">Belongs to the sigma-70 factor family. ECF subfamily.</text>
</comment>
<dbReference type="Gene3D" id="3.10.450.50">
    <property type="match status" value="1"/>
</dbReference>
<dbReference type="Gene3D" id="1.10.10.10">
    <property type="entry name" value="Winged helix-like DNA-binding domain superfamily/Winged helix DNA-binding domain"/>
    <property type="match status" value="1"/>
</dbReference>
<organism evidence="8 9">
    <name type="scientific">Actinomadura miaoliensis</name>
    <dbReference type="NCBI Taxonomy" id="430685"/>
    <lineage>
        <taxon>Bacteria</taxon>
        <taxon>Bacillati</taxon>
        <taxon>Actinomycetota</taxon>
        <taxon>Actinomycetes</taxon>
        <taxon>Streptosporangiales</taxon>
        <taxon>Thermomonosporaceae</taxon>
        <taxon>Actinomadura</taxon>
    </lineage>
</organism>
<dbReference type="Gene3D" id="1.10.1740.10">
    <property type="match status" value="1"/>
</dbReference>
<keyword evidence="4" id="KW-0731">Sigma factor</keyword>
<proteinExistence type="inferred from homology"/>
<dbReference type="NCBIfam" id="NF007214">
    <property type="entry name" value="PRK09636.1"/>
    <property type="match status" value="1"/>
</dbReference>
<gene>
    <name evidence="8" type="ORF">GCM10022214_01900</name>
</gene>
<evidence type="ECO:0000256" key="1">
    <source>
        <dbReference type="ARBA" id="ARBA00010641"/>
    </source>
</evidence>
<protein>
    <submittedName>
        <fullName evidence="8">Sigma-70 family RNA polymerase sigma factor</fullName>
    </submittedName>
</protein>
<dbReference type="InterPro" id="IPR014284">
    <property type="entry name" value="RNA_pol_sigma-70_dom"/>
</dbReference>
<reference evidence="9" key="1">
    <citation type="journal article" date="2019" name="Int. J. Syst. Evol. Microbiol.">
        <title>The Global Catalogue of Microorganisms (GCM) 10K type strain sequencing project: providing services to taxonomists for standard genome sequencing and annotation.</title>
        <authorList>
            <consortium name="The Broad Institute Genomics Platform"/>
            <consortium name="The Broad Institute Genome Sequencing Center for Infectious Disease"/>
            <person name="Wu L."/>
            <person name="Ma J."/>
        </authorList>
    </citation>
    <scope>NUCLEOTIDE SEQUENCE [LARGE SCALE GENOMIC DNA]</scope>
    <source>
        <strain evidence="9">JCM 16702</strain>
    </source>
</reference>
<accession>A0ABP7UWM1</accession>
<dbReference type="NCBIfam" id="TIGR02957">
    <property type="entry name" value="SigX4"/>
    <property type="match status" value="1"/>
</dbReference>
<name>A0ABP7UWM1_9ACTN</name>
<dbReference type="Proteomes" id="UP001500683">
    <property type="component" value="Unassembled WGS sequence"/>
</dbReference>
<dbReference type="InterPro" id="IPR013249">
    <property type="entry name" value="RNA_pol_sigma70_r4_t2"/>
</dbReference>
<dbReference type="InterPro" id="IPR013325">
    <property type="entry name" value="RNA_pol_sigma_r2"/>
</dbReference>
<keyword evidence="3" id="KW-0805">Transcription regulation</keyword>
<dbReference type="PANTHER" id="PTHR30173">
    <property type="entry name" value="SIGMA 19 FACTOR"/>
    <property type="match status" value="1"/>
</dbReference>
<dbReference type="SUPFAM" id="SSF88946">
    <property type="entry name" value="Sigma2 domain of RNA polymerase sigma factors"/>
    <property type="match status" value="1"/>
</dbReference>
<evidence type="ECO:0000256" key="4">
    <source>
        <dbReference type="ARBA" id="ARBA00023082"/>
    </source>
</evidence>
<dbReference type="SUPFAM" id="SSF54427">
    <property type="entry name" value="NTF2-like"/>
    <property type="match status" value="1"/>
</dbReference>
<evidence type="ECO:0000259" key="6">
    <source>
        <dbReference type="Pfam" id="PF04542"/>
    </source>
</evidence>
<dbReference type="Pfam" id="PF04542">
    <property type="entry name" value="Sigma70_r2"/>
    <property type="match status" value="1"/>
</dbReference>
<dbReference type="InterPro" id="IPR052704">
    <property type="entry name" value="ECF_Sigma-70_Domain"/>
</dbReference>
<feature type="domain" description="RNA polymerase sigma factor 70 region 4 type 2" evidence="7">
    <location>
        <begin position="113"/>
        <end position="162"/>
    </location>
</feature>
<dbReference type="Pfam" id="PF08281">
    <property type="entry name" value="Sigma70_r4_2"/>
    <property type="match status" value="1"/>
</dbReference>
<evidence type="ECO:0000256" key="2">
    <source>
        <dbReference type="ARBA" id="ARBA00011344"/>
    </source>
</evidence>
<comment type="subunit">
    <text evidence="2">Interacts transiently with the RNA polymerase catalytic core formed by RpoA, RpoB, RpoC and RpoZ (2 alpha, 1 beta, 1 beta' and 1 omega subunit) to form the RNA polymerase holoenzyme that can initiate transcription.</text>
</comment>
<evidence type="ECO:0000256" key="3">
    <source>
        <dbReference type="ARBA" id="ARBA00023015"/>
    </source>
</evidence>
<dbReference type="InterPro" id="IPR014303">
    <property type="entry name" value="RNA_pol_sigma-70_ECF"/>
</dbReference>
<evidence type="ECO:0000313" key="9">
    <source>
        <dbReference type="Proteomes" id="UP001500683"/>
    </source>
</evidence>
<sequence length="294" mass="32595">MTSGARDGAVEVFEEHRRILLGLAYRLLGSMWDAEDVVQEAYLRWTNTDREQVREPRSFLVTVVTRLALDQLRSARASRESYTGPWLPEPVDARAFGPLDTAELRDTLSYATLHMMERLSPPERAVFVLREAFDLPYDEIAEILGSPSATCRQWHHRAVGRLAEGRGRFTPATGDHTELLKRFLGAAQNGDVTALAELLAEDAIAYNDGGGKVRAALRPVVGRAKVLAFVAGLMSRYPLEEARLTEANGEPAIWTVIGGQRQLVTFGIRDGRIQQIFSILNPDKLSSIDPANKA</sequence>
<keyword evidence="9" id="KW-1185">Reference proteome</keyword>
<keyword evidence="5" id="KW-0804">Transcription</keyword>
<evidence type="ECO:0000313" key="8">
    <source>
        <dbReference type="EMBL" id="GAA4054606.1"/>
    </source>
</evidence>
<dbReference type="SUPFAM" id="SSF88659">
    <property type="entry name" value="Sigma3 and sigma4 domains of RNA polymerase sigma factors"/>
    <property type="match status" value="1"/>
</dbReference>
<dbReference type="RefSeq" id="WP_344939349.1">
    <property type="nucleotide sequence ID" value="NZ_BAAAZG010000001.1"/>
</dbReference>
<evidence type="ECO:0000259" key="7">
    <source>
        <dbReference type="Pfam" id="PF08281"/>
    </source>
</evidence>
<evidence type="ECO:0000256" key="5">
    <source>
        <dbReference type="ARBA" id="ARBA00023163"/>
    </source>
</evidence>
<comment type="caution">
    <text evidence="8">The sequence shown here is derived from an EMBL/GenBank/DDBJ whole genome shotgun (WGS) entry which is preliminary data.</text>
</comment>
<dbReference type="EMBL" id="BAAAZG010000001">
    <property type="protein sequence ID" value="GAA4054606.1"/>
    <property type="molecule type" value="Genomic_DNA"/>
</dbReference>
<dbReference type="InterPro" id="IPR032710">
    <property type="entry name" value="NTF2-like_dom_sf"/>
</dbReference>
<dbReference type="CDD" id="cd06171">
    <property type="entry name" value="Sigma70_r4"/>
    <property type="match status" value="1"/>
</dbReference>
<dbReference type="PANTHER" id="PTHR30173:SF36">
    <property type="entry name" value="ECF RNA POLYMERASE SIGMA FACTOR SIGJ"/>
    <property type="match status" value="1"/>
</dbReference>
<dbReference type="InterPro" id="IPR013324">
    <property type="entry name" value="RNA_pol_sigma_r3/r4-like"/>
</dbReference>
<dbReference type="InterPro" id="IPR007627">
    <property type="entry name" value="RNA_pol_sigma70_r2"/>
</dbReference>
<feature type="domain" description="RNA polymerase sigma-70 region 2" evidence="6">
    <location>
        <begin position="13"/>
        <end position="76"/>
    </location>
</feature>
<dbReference type="InterPro" id="IPR036388">
    <property type="entry name" value="WH-like_DNA-bd_sf"/>
</dbReference>
<dbReference type="NCBIfam" id="TIGR02937">
    <property type="entry name" value="sigma70-ECF"/>
    <property type="match status" value="1"/>
</dbReference>